<keyword evidence="1" id="KW-0812">Transmembrane</keyword>
<reference evidence="2" key="1">
    <citation type="journal article" date="2020" name="Nature">
        <title>Giant virus diversity and host interactions through global metagenomics.</title>
        <authorList>
            <person name="Schulz F."/>
            <person name="Roux S."/>
            <person name="Paez-Espino D."/>
            <person name="Jungbluth S."/>
            <person name="Walsh D.A."/>
            <person name="Denef V.J."/>
            <person name="McMahon K.D."/>
            <person name="Konstantinidis K.T."/>
            <person name="Eloe-Fadrosh E.A."/>
            <person name="Kyrpides N.C."/>
            <person name="Woyke T."/>
        </authorList>
    </citation>
    <scope>NUCLEOTIDE SEQUENCE</scope>
    <source>
        <strain evidence="2">GVMAG-M-3300023179-2</strain>
    </source>
</reference>
<feature type="transmembrane region" description="Helical" evidence="1">
    <location>
        <begin position="116"/>
        <end position="137"/>
    </location>
</feature>
<keyword evidence="1" id="KW-1133">Transmembrane helix</keyword>
<keyword evidence="1" id="KW-0472">Membrane</keyword>
<accession>A0A6C0EE82</accession>
<name>A0A6C0EE82_9ZZZZ</name>
<organism evidence="2">
    <name type="scientific">viral metagenome</name>
    <dbReference type="NCBI Taxonomy" id="1070528"/>
    <lineage>
        <taxon>unclassified sequences</taxon>
        <taxon>metagenomes</taxon>
        <taxon>organismal metagenomes</taxon>
    </lineage>
</organism>
<feature type="transmembrane region" description="Helical" evidence="1">
    <location>
        <begin position="12"/>
        <end position="40"/>
    </location>
</feature>
<protein>
    <recommendedName>
        <fullName evidence="3">SNARE associated Golgi protein</fullName>
    </recommendedName>
</protein>
<evidence type="ECO:0008006" key="3">
    <source>
        <dbReference type="Google" id="ProtNLM"/>
    </source>
</evidence>
<dbReference type="EMBL" id="MN739799">
    <property type="protein sequence ID" value="QHT26569.1"/>
    <property type="molecule type" value="Genomic_DNA"/>
</dbReference>
<proteinExistence type="predicted"/>
<sequence length="205" mass="24275">MSINFLAKRENNIILFLMLTFYLNKVLSFIYSLFILSGYLRLPYTYAWFILICSSIFSNNLILLNVAYGSSIGLLISYYGIVYNKKNFIALVDNKKKNIIKYIHNKKLINIINNNYYIIFRLSDIIMHLLPLSYALIKYHKYLEPNKFLLSLPTNIIYFYSTGLNKFNETNIIYHINPNLTNILWLYIYISPIISIIIIYFILII</sequence>
<evidence type="ECO:0000313" key="2">
    <source>
        <dbReference type="EMBL" id="QHT26569.1"/>
    </source>
</evidence>
<feature type="transmembrane region" description="Helical" evidence="1">
    <location>
        <begin position="184"/>
        <end position="203"/>
    </location>
</feature>
<evidence type="ECO:0000256" key="1">
    <source>
        <dbReference type="SAM" id="Phobius"/>
    </source>
</evidence>
<dbReference type="AlphaFoldDB" id="A0A6C0EE82"/>